<dbReference type="PANTHER" id="PTHR30544:SF5">
    <property type="entry name" value="RADICAL SAM CORE DOMAIN-CONTAINING PROTEIN"/>
    <property type="match status" value="1"/>
</dbReference>
<gene>
    <name evidence="14 16" type="primary">rlmN</name>
    <name evidence="16" type="ORF">THMIRHAM_15980</name>
</gene>
<dbReference type="GO" id="GO:0008168">
    <property type="term" value="F:methyltransferase activity"/>
    <property type="evidence" value="ECO:0007669"/>
    <property type="project" value="UniProtKB-KW"/>
</dbReference>
<dbReference type="PANTHER" id="PTHR30544">
    <property type="entry name" value="23S RRNA METHYLTRANSFERASE"/>
    <property type="match status" value="1"/>
</dbReference>
<keyword evidence="3 14" id="KW-0004">4Fe-4S</keyword>
<dbReference type="Pfam" id="PF04055">
    <property type="entry name" value="Radical_SAM"/>
    <property type="match status" value="1"/>
</dbReference>
<feature type="domain" description="Radical SAM core" evidence="15">
    <location>
        <begin position="116"/>
        <end position="353"/>
    </location>
</feature>
<dbReference type="SFLD" id="SFLDS00029">
    <property type="entry name" value="Radical_SAM"/>
    <property type="match status" value="1"/>
</dbReference>
<keyword evidence="17" id="KW-1185">Reference proteome</keyword>
<feature type="binding site" evidence="14">
    <location>
        <begin position="237"/>
        <end position="239"/>
    </location>
    <ligand>
        <name>S-adenosyl-L-methionine</name>
        <dbReference type="ChEBI" id="CHEBI:59789"/>
    </ligand>
</feature>
<feature type="binding site" evidence="14">
    <location>
        <position position="134"/>
    </location>
    <ligand>
        <name>[4Fe-4S] cluster</name>
        <dbReference type="ChEBI" id="CHEBI:49883"/>
        <note>4Fe-4S-S-AdoMet</note>
    </ligand>
</feature>
<evidence type="ECO:0000256" key="1">
    <source>
        <dbReference type="ARBA" id="ARBA00004496"/>
    </source>
</evidence>
<evidence type="ECO:0000256" key="12">
    <source>
        <dbReference type="ARBA" id="ARBA00023014"/>
    </source>
</evidence>
<keyword evidence="6 14" id="KW-0489">Methyltransferase</keyword>
<keyword evidence="13 14" id="KW-1015">Disulfide bond</keyword>
<comment type="cofactor">
    <cofactor evidence="14">
        <name>[4Fe-4S] cluster</name>
        <dbReference type="ChEBI" id="CHEBI:49883"/>
    </cofactor>
    <text evidence="14">Binds 1 [4Fe-4S] cluster. The cluster is coordinated with 3 cysteines and an exchangeable S-adenosyl-L-methionine.</text>
</comment>
<evidence type="ECO:0000256" key="14">
    <source>
        <dbReference type="HAMAP-Rule" id="MF_01849"/>
    </source>
</evidence>
<keyword evidence="5 14" id="KW-0698">rRNA processing</keyword>
<evidence type="ECO:0000256" key="7">
    <source>
        <dbReference type="ARBA" id="ARBA00022679"/>
    </source>
</evidence>
<dbReference type="InterPro" id="IPR004383">
    <property type="entry name" value="rRNA_lsu_MTrfase_RlmN/Cfr"/>
</dbReference>
<comment type="similarity">
    <text evidence="2 14">Belongs to the radical SAM superfamily. RlmN family.</text>
</comment>
<evidence type="ECO:0000256" key="10">
    <source>
        <dbReference type="ARBA" id="ARBA00022723"/>
    </source>
</evidence>
<protein>
    <recommendedName>
        <fullName evidence="14">Dual-specificity RNA methyltransferase RlmN</fullName>
        <ecNumber evidence="14">2.1.1.192</ecNumber>
    </recommendedName>
    <alternativeName>
        <fullName evidence="14">23S rRNA (adenine(2503)-C(2))-methyltransferase</fullName>
    </alternativeName>
    <alternativeName>
        <fullName evidence="14">23S rRNA m2A2503 methyltransferase</fullName>
    </alternativeName>
    <alternativeName>
        <fullName evidence="14">Ribosomal RNA large subunit methyltransferase N</fullName>
    </alternativeName>
    <alternativeName>
        <fullName evidence="14">tRNA (adenine(37)-C(2))-methyltransferase</fullName>
    </alternativeName>
    <alternativeName>
        <fullName evidence="14">tRNA m2A37 methyltransferase</fullName>
    </alternativeName>
</protein>
<evidence type="ECO:0000256" key="6">
    <source>
        <dbReference type="ARBA" id="ARBA00022603"/>
    </source>
</evidence>
<keyword evidence="12 14" id="KW-0411">Iron-sulfur</keyword>
<dbReference type="InterPro" id="IPR048641">
    <property type="entry name" value="RlmN_N"/>
</dbReference>
<evidence type="ECO:0000313" key="16">
    <source>
        <dbReference type="EMBL" id="BCN93813.1"/>
    </source>
</evidence>
<dbReference type="CDD" id="cd01335">
    <property type="entry name" value="Radical_SAM"/>
    <property type="match status" value="1"/>
</dbReference>
<dbReference type="NCBIfam" id="TIGR00048">
    <property type="entry name" value="rRNA_mod_RlmN"/>
    <property type="match status" value="1"/>
</dbReference>
<dbReference type="SFLD" id="SFLDF00275">
    <property type="entry name" value="adenosine_C2_methyltransferase"/>
    <property type="match status" value="1"/>
</dbReference>
<name>A0ABM7MEH2_9GAMM</name>
<feature type="binding site" evidence="14">
    <location>
        <position position="137"/>
    </location>
    <ligand>
        <name>[4Fe-4S] cluster</name>
        <dbReference type="ChEBI" id="CHEBI:49883"/>
        <note>4Fe-4S-S-AdoMet</note>
    </ligand>
</feature>
<keyword evidence="8 14" id="KW-0949">S-adenosyl-L-methionine</keyword>
<dbReference type="HAMAP" id="MF_01849">
    <property type="entry name" value="RNA_methyltr_RlmN"/>
    <property type="match status" value="1"/>
</dbReference>
<evidence type="ECO:0000256" key="11">
    <source>
        <dbReference type="ARBA" id="ARBA00023004"/>
    </source>
</evidence>
<dbReference type="InterPro" id="IPR040072">
    <property type="entry name" value="Methyltransferase_A"/>
</dbReference>
<evidence type="ECO:0000256" key="2">
    <source>
        <dbReference type="ARBA" id="ARBA00007544"/>
    </source>
</evidence>
<dbReference type="Gene3D" id="1.10.150.530">
    <property type="match status" value="1"/>
</dbReference>
<feature type="active site" description="Proton acceptor" evidence="14">
    <location>
        <position position="110"/>
    </location>
</feature>
<organism evidence="16 17">
    <name type="scientific">Thiomicrorhabdus immobilis</name>
    <dbReference type="NCBI Taxonomy" id="2791037"/>
    <lineage>
        <taxon>Bacteria</taxon>
        <taxon>Pseudomonadati</taxon>
        <taxon>Pseudomonadota</taxon>
        <taxon>Gammaproteobacteria</taxon>
        <taxon>Thiotrichales</taxon>
        <taxon>Piscirickettsiaceae</taxon>
        <taxon>Thiomicrorhabdus</taxon>
    </lineage>
</organism>
<keyword evidence="4 14" id="KW-0963">Cytoplasm</keyword>
<comment type="subcellular location">
    <subcellularLocation>
        <location evidence="1 14">Cytoplasm</location>
    </subcellularLocation>
</comment>
<comment type="caution">
    <text evidence="14">Lacks conserved residue(s) required for the propagation of feature annotation.</text>
</comment>
<dbReference type="RefSeq" id="WP_237261217.1">
    <property type="nucleotide sequence ID" value="NZ_AP024202.1"/>
</dbReference>
<dbReference type="GO" id="GO:0032259">
    <property type="term" value="P:methylation"/>
    <property type="evidence" value="ECO:0007669"/>
    <property type="project" value="UniProtKB-KW"/>
</dbReference>
<comment type="miscellaneous">
    <text evidence="14">Reaction proceeds by a ping-pong mechanism involving intermediate methylation of a conserved cysteine residue.</text>
</comment>
<dbReference type="Proteomes" id="UP001054820">
    <property type="component" value="Chromosome"/>
</dbReference>
<dbReference type="InterPro" id="IPR007197">
    <property type="entry name" value="rSAM"/>
</dbReference>
<dbReference type="Pfam" id="PF21016">
    <property type="entry name" value="RlmN_N"/>
    <property type="match status" value="1"/>
</dbReference>
<dbReference type="EC" id="2.1.1.192" evidence="14"/>
<dbReference type="PIRSF" id="PIRSF006004">
    <property type="entry name" value="CHP00048"/>
    <property type="match status" value="1"/>
</dbReference>
<dbReference type="EMBL" id="AP024202">
    <property type="protein sequence ID" value="BCN93813.1"/>
    <property type="molecule type" value="Genomic_DNA"/>
</dbReference>
<evidence type="ECO:0000256" key="3">
    <source>
        <dbReference type="ARBA" id="ARBA00022485"/>
    </source>
</evidence>
<dbReference type="InterPro" id="IPR027492">
    <property type="entry name" value="RNA_MTrfase_RlmN"/>
</dbReference>
<feature type="binding site" evidence="14">
    <location>
        <position position="315"/>
    </location>
    <ligand>
        <name>S-adenosyl-L-methionine</name>
        <dbReference type="ChEBI" id="CHEBI:59789"/>
    </ligand>
</feature>
<proteinExistence type="inferred from homology"/>
<dbReference type="InterPro" id="IPR058240">
    <property type="entry name" value="rSAM_sf"/>
</dbReference>
<keyword evidence="11 14" id="KW-0408">Iron</keyword>
<evidence type="ECO:0000313" key="17">
    <source>
        <dbReference type="Proteomes" id="UP001054820"/>
    </source>
</evidence>
<evidence type="ECO:0000256" key="5">
    <source>
        <dbReference type="ARBA" id="ARBA00022552"/>
    </source>
</evidence>
<feature type="binding site" evidence="14">
    <location>
        <position position="130"/>
    </location>
    <ligand>
        <name>[4Fe-4S] cluster</name>
        <dbReference type="ChEBI" id="CHEBI:49883"/>
        <note>4Fe-4S-S-AdoMet</note>
    </ligand>
</feature>
<evidence type="ECO:0000259" key="15">
    <source>
        <dbReference type="PROSITE" id="PS51918"/>
    </source>
</evidence>
<evidence type="ECO:0000256" key="4">
    <source>
        <dbReference type="ARBA" id="ARBA00022490"/>
    </source>
</evidence>
<keyword evidence="9 14" id="KW-0819">tRNA processing</keyword>
<dbReference type="SFLD" id="SFLDG01062">
    <property type="entry name" value="methyltransferase_(Class_A)"/>
    <property type="match status" value="1"/>
</dbReference>
<feature type="binding site" evidence="14">
    <location>
        <begin position="183"/>
        <end position="184"/>
    </location>
    <ligand>
        <name>S-adenosyl-L-methionine</name>
        <dbReference type="ChEBI" id="CHEBI:59789"/>
    </ligand>
</feature>
<evidence type="ECO:0000256" key="9">
    <source>
        <dbReference type="ARBA" id="ARBA00022694"/>
    </source>
</evidence>
<dbReference type="InterPro" id="IPR013785">
    <property type="entry name" value="Aldolase_TIM"/>
</dbReference>
<reference evidence="16" key="1">
    <citation type="journal article" date="2022" name="Arch. Microbiol.">
        <title>Thiomicrorhabdus immobilis sp. nov., a mesophilic sulfur-oxidizing bacterium isolated from sediment of a brackish lake in northern Japan.</title>
        <authorList>
            <person name="Kojima H."/>
            <person name="Mochizuki J."/>
            <person name="Kanda M."/>
            <person name="Watanabe T."/>
            <person name="Fukui M."/>
        </authorList>
    </citation>
    <scope>NUCLEOTIDE SEQUENCE</scope>
    <source>
        <strain evidence="16">Am19</strain>
    </source>
</reference>
<comment type="function">
    <text evidence="14">Specifically methylates position 2 of adenine 2503 in 23S rRNA and position 2 of adenine 37 in tRNAs. m2A2503 modification seems to play a crucial role in the proofreading step occurring at the peptidyl transferase center and thus would serve to optimize ribosomal fidelity.</text>
</comment>
<feature type="binding site" evidence="14">
    <location>
        <position position="215"/>
    </location>
    <ligand>
        <name>S-adenosyl-L-methionine</name>
        <dbReference type="ChEBI" id="CHEBI:59789"/>
    </ligand>
</feature>
<evidence type="ECO:0000256" key="8">
    <source>
        <dbReference type="ARBA" id="ARBA00022691"/>
    </source>
</evidence>
<comment type="catalytic activity">
    <reaction evidence="14">
        <text>adenosine(2503) in 23S rRNA + 2 reduced [2Fe-2S]-[ferredoxin] + 2 S-adenosyl-L-methionine = 2-methyladenosine(2503) in 23S rRNA + 5'-deoxyadenosine + L-methionine + 2 oxidized [2Fe-2S]-[ferredoxin] + S-adenosyl-L-homocysteine</text>
        <dbReference type="Rhea" id="RHEA:42916"/>
        <dbReference type="Rhea" id="RHEA-COMP:10000"/>
        <dbReference type="Rhea" id="RHEA-COMP:10001"/>
        <dbReference type="Rhea" id="RHEA-COMP:10152"/>
        <dbReference type="Rhea" id="RHEA-COMP:10282"/>
        <dbReference type="ChEBI" id="CHEBI:17319"/>
        <dbReference type="ChEBI" id="CHEBI:33737"/>
        <dbReference type="ChEBI" id="CHEBI:33738"/>
        <dbReference type="ChEBI" id="CHEBI:57844"/>
        <dbReference type="ChEBI" id="CHEBI:57856"/>
        <dbReference type="ChEBI" id="CHEBI:59789"/>
        <dbReference type="ChEBI" id="CHEBI:74411"/>
        <dbReference type="ChEBI" id="CHEBI:74497"/>
        <dbReference type="EC" id="2.1.1.192"/>
    </reaction>
</comment>
<keyword evidence="10 14" id="KW-0479">Metal-binding</keyword>
<evidence type="ECO:0000256" key="13">
    <source>
        <dbReference type="ARBA" id="ARBA00023157"/>
    </source>
</evidence>
<comment type="catalytic activity">
    <reaction evidence="14">
        <text>adenosine(37) in tRNA + 2 reduced [2Fe-2S]-[ferredoxin] + 2 S-adenosyl-L-methionine = 2-methyladenosine(37) in tRNA + 5'-deoxyadenosine + L-methionine + 2 oxidized [2Fe-2S]-[ferredoxin] + S-adenosyl-L-homocysteine</text>
        <dbReference type="Rhea" id="RHEA:43332"/>
        <dbReference type="Rhea" id="RHEA-COMP:10000"/>
        <dbReference type="Rhea" id="RHEA-COMP:10001"/>
        <dbReference type="Rhea" id="RHEA-COMP:10162"/>
        <dbReference type="Rhea" id="RHEA-COMP:10485"/>
        <dbReference type="ChEBI" id="CHEBI:17319"/>
        <dbReference type="ChEBI" id="CHEBI:33737"/>
        <dbReference type="ChEBI" id="CHEBI:33738"/>
        <dbReference type="ChEBI" id="CHEBI:57844"/>
        <dbReference type="ChEBI" id="CHEBI:57856"/>
        <dbReference type="ChEBI" id="CHEBI:59789"/>
        <dbReference type="ChEBI" id="CHEBI:74411"/>
        <dbReference type="ChEBI" id="CHEBI:74497"/>
        <dbReference type="EC" id="2.1.1.192"/>
    </reaction>
</comment>
<dbReference type="Gene3D" id="3.20.20.70">
    <property type="entry name" value="Aldolase class I"/>
    <property type="match status" value="1"/>
</dbReference>
<dbReference type="SUPFAM" id="SSF102114">
    <property type="entry name" value="Radical SAM enzymes"/>
    <property type="match status" value="1"/>
</dbReference>
<accession>A0ABM7MEH2</accession>
<feature type="active site" description="S-methylcysteine intermediate" evidence="14">
    <location>
        <position position="358"/>
    </location>
</feature>
<sequence length="384" mass="42937">MAETNVTKDVAVNSQQDPSQKIDLLGMDRQAMEAFFASIGEKPFRAGQVMKWIHQFGVSDFEEMTNLSKALREKLLKLAQVRTPKIVAEQLSEDGTIKWLLEVDNHNSVEAVFIPEKNRGTLCISSQVGCALECSFCSTGQQGFNRNLENWEIIAQMWVANKALGCKPKEERRISNVVFMGMGEPLLNVTHTFPAARILMDDFAYGLSKRRVTISTAGVVPAIDKIKEEVDVSLAISLHAPNNPLRDILVPINQKYPLEVLMPSLHRYVEGGHSKKHVTVEYVMLDKVNDRTEHAEQLVALLGDLPCKVNLIPFNPFPNTDYKRSSNNAIHRFRAILEEGGLNVTVRKTRGEDIDAACGQLAGKVSDRTKRTLHRVEFSGKSLN</sequence>
<dbReference type="PROSITE" id="PS51918">
    <property type="entry name" value="RADICAL_SAM"/>
    <property type="match status" value="1"/>
</dbReference>
<keyword evidence="7 14" id="KW-0808">Transferase</keyword>